<comment type="catalytic activity">
    <reaction evidence="15">
        <text>a very long-chain fatty acid + ATP + CoA = a very long-chain fatty acyl-CoA + AMP + diphosphate</text>
        <dbReference type="Rhea" id="RHEA:54536"/>
        <dbReference type="ChEBI" id="CHEBI:30616"/>
        <dbReference type="ChEBI" id="CHEBI:33019"/>
        <dbReference type="ChEBI" id="CHEBI:57287"/>
        <dbReference type="ChEBI" id="CHEBI:58950"/>
        <dbReference type="ChEBI" id="CHEBI:138261"/>
        <dbReference type="ChEBI" id="CHEBI:456215"/>
    </reaction>
    <physiologicalReaction direction="left-to-right" evidence="15">
        <dbReference type="Rhea" id="RHEA:54537"/>
    </physiologicalReaction>
</comment>
<dbReference type="Pfam" id="PF00501">
    <property type="entry name" value="AMP-binding"/>
    <property type="match status" value="1"/>
</dbReference>
<evidence type="ECO:0000256" key="2">
    <source>
        <dbReference type="ARBA" id="ARBA00006432"/>
    </source>
</evidence>
<dbReference type="FunFam" id="3.40.50.12780:FF:000019">
    <property type="entry name" value="Long-chain fatty acid transporter"/>
    <property type="match status" value="1"/>
</dbReference>
<evidence type="ECO:0000256" key="9">
    <source>
        <dbReference type="ARBA" id="ARBA00022840"/>
    </source>
</evidence>
<dbReference type="GO" id="GO:0005778">
    <property type="term" value="C:peroxisomal membrane"/>
    <property type="evidence" value="ECO:0007669"/>
    <property type="project" value="UniProtKB-SubCell"/>
</dbReference>
<comment type="function">
    <text evidence="19">Acyl-CoA synthetase required for both the import of long chain fatty acids (LCFAs) (C14-C18) and the activation very long chain fatty acids (VLCFAs) (C20-C26) by esterification of the fatty acids into metabolically active CoA-thioesters for subsequent degradation or incorporation into phospholipids. The transport and fatty acyl-CoA synthetase activities are genetically separable and are thus independent activities. Esterifies VLCFAs in the peroxisome matrix. The VLCFAs are actively transported into peroxisomes by a PXA1-PXA2 heterodimeric transporter in the peroxisomal membrane.</text>
</comment>
<dbReference type="FunFam" id="3.30.300.30:FF:000002">
    <property type="entry name" value="Long-chain fatty acid transport protein 1"/>
    <property type="match status" value="1"/>
</dbReference>
<organism evidence="26">
    <name type="scientific">Culicoides sonorensis</name>
    <name type="common">Biting midge</name>
    <dbReference type="NCBI Taxonomy" id="179676"/>
    <lineage>
        <taxon>Eukaryota</taxon>
        <taxon>Metazoa</taxon>
        <taxon>Ecdysozoa</taxon>
        <taxon>Arthropoda</taxon>
        <taxon>Hexapoda</taxon>
        <taxon>Insecta</taxon>
        <taxon>Pterygota</taxon>
        <taxon>Neoptera</taxon>
        <taxon>Endopterygota</taxon>
        <taxon>Diptera</taxon>
        <taxon>Nematocera</taxon>
        <taxon>Chironomoidea</taxon>
        <taxon>Ceratopogonidae</taxon>
        <taxon>Ceratopogoninae</taxon>
        <taxon>Culicoides</taxon>
        <taxon>Monoculicoides</taxon>
    </lineage>
</organism>
<evidence type="ECO:0000256" key="18">
    <source>
        <dbReference type="ARBA" id="ARBA00048666"/>
    </source>
</evidence>
<dbReference type="AlphaFoldDB" id="A0A336MUP2"/>
<evidence type="ECO:0000256" key="20">
    <source>
        <dbReference type="ARBA" id="ARBA00068795"/>
    </source>
</evidence>
<evidence type="ECO:0000256" key="6">
    <source>
        <dbReference type="ARBA" id="ARBA00022692"/>
    </source>
</evidence>
<accession>A0A336MUP2</accession>
<dbReference type="EC" id="6.2.1.3" evidence="14"/>
<dbReference type="Gene3D" id="3.40.50.12780">
    <property type="entry name" value="N-terminal domain of ligase-like"/>
    <property type="match status" value="1"/>
</dbReference>
<protein>
    <recommendedName>
        <fullName evidence="20">Very long-chain fatty acid transport protein</fullName>
        <ecNumber evidence="14">6.2.1.3</ecNumber>
    </recommendedName>
    <alternativeName>
        <fullName evidence="16">Long-chain-fatty-acid--CoA ligase</fullName>
    </alternativeName>
    <alternativeName>
        <fullName evidence="21">Very-long-chain acyl-CoA synthetase</fullName>
    </alternativeName>
</protein>
<feature type="domain" description="AMP-binding enzyme C-terminal" evidence="24">
    <location>
        <begin position="528"/>
        <end position="602"/>
    </location>
</feature>
<dbReference type="GO" id="GO:0005789">
    <property type="term" value="C:endoplasmic reticulum membrane"/>
    <property type="evidence" value="ECO:0007669"/>
    <property type="project" value="TreeGrafter"/>
</dbReference>
<dbReference type="SUPFAM" id="SSF56801">
    <property type="entry name" value="Acetyl-CoA synthetase-like"/>
    <property type="match status" value="1"/>
</dbReference>
<comment type="similarity">
    <text evidence="2">Belongs to the ATP-dependent AMP-binding enzyme family.</text>
</comment>
<dbReference type="OMA" id="HARYFLM"/>
<comment type="catalytic activity">
    <reaction evidence="18">
        <text>tetracosanoate + ATP + CoA = tetracosanoyl-CoA + AMP + diphosphate</text>
        <dbReference type="Rhea" id="RHEA:33639"/>
        <dbReference type="ChEBI" id="CHEBI:30616"/>
        <dbReference type="ChEBI" id="CHEBI:31014"/>
        <dbReference type="ChEBI" id="CHEBI:33019"/>
        <dbReference type="ChEBI" id="CHEBI:57287"/>
        <dbReference type="ChEBI" id="CHEBI:65052"/>
        <dbReference type="ChEBI" id="CHEBI:456215"/>
    </reaction>
    <physiologicalReaction direction="left-to-right" evidence="18">
        <dbReference type="Rhea" id="RHEA:33640"/>
    </physiologicalReaction>
</comment>
<dbReference type="VEuPathDB" id="VectorBase:CSON005482"/>
<evidence type="ECO:0000256" key="11">
    <source>
        <dbReference type="ARBA" id="ARBA00023055"/>
    </source>
</evidence>
<evidence type="ECO:0000256" key="21">
    <source>
        <dbReference type="ARBA" id="ARBA00078285"/>
    </source>
</evidence>
<feature type="domain" description="AMP-dependent synthetase/ligase" evidence="23">
    <location>
        <begin position="87"/>
        <end position="418"/>
    </location>
</feature>
<evidence type="ECO:0000259" key="24">
    <source>
        <dbReference type="Pfam" id="PF13193"/>
    </source>
</evidence>
<dbReference type="InterPro" id="IPR025110">
    <property type="entry name" value="AMP-bd_C"/>
</dbReference>
<dbReference type="PANTHER" id="PTHR43107:SF15">
    <property type="entry name" value="FATTY ACID TRANSPORT PROTEIN 3, ISOFORM A"/>
    <property type="match status" value="1"/>
</dbReference>
<dbReference type="InterPro" id="IPR000873">
    <property type="entry name" value="AMP-dep_synth/lig_dom"/>
</dbReference>
<evidence type="ECO:0000256" key="7">
    <source>
        <dbReference type="ARBA" id="ARBA00022741"/>
    </source>
</evidence>
<evidence type="ECO:0000256" key="12">
    <source>
        <dbReference type="ARBA" id="ARBA00023136"/>
    </source>
</evidence>
<feature type="transmembrane region" description="Helical" evidence="22">
    <location>
        <begin position="297"/>
        <end position="319"/>
    </location>
</feature>
<evidence type="ECO:0000256" key="17">
    <source>
        <dbReference type="ARBA" id="ARBA00046271"/>
    </source>
</evidence>
<dbReference type="GO" id="GO:0005886">
    <property type="term" value="C:plasma membrane"/>
    <property type="evidence" value="ECO:0007669"/>
    <property type="project" value="UniProtKB-SubCell"/>
</dbReference>
<reference evidence="26" key="2">
    <citation type="submission" date="2018-07" db="EMBL/GenBank/DDBJ databases">
        <authorList>
            <person name="Quirk P.G."/>
            <person name="Krulwich T.A."/>
        </authorList>
    </citation>
    <scope>NUCLEOTIDE SEQUENCE</scope>
</reference>
<feature type="transmembrane region" description="Helical" evidence="22">
    <location>
        <begin position="12"/>
        <end position="42"/>
    </location>
</feature>
<dbReference type="GO" id="GO:0005324">
    <property type="term" value="F:long-chain fatty acid transmembrane transporter activity"/>
    <property type="evidence" value="ECO:0007669"/>
    <property type="project" value="TreeGrafter"/>
</dbReference>
<keyword evidence="9" id="KW-0067">ATP-binding</keyword>
<evidence type="ECO:0000256" key="22">
    <source>
        <dbReference type="SAM" id="Phobius"/>
    </source>
</evidence>
<comment type="subcellular location">
    <subcellularLocation>
        <location evidence="1">Cell membrane</location>
        <topology evidence="1">Multi-pass membrane protein</topology>
    </subcellularLocation>
    <subcellularLocation>
        <location evidence="17">Peroxisome membrane</location>
    </subcellularLocation>
</comment>
<evidence type="ECO:0000256" key="5">
    <source>
        <dbReference type="ARBA" id="ARBA00022598"/>
    </source>
</evidence>
<dbReference type="InterPro" id="IPR020845">
    <property type="entry name" value="AMP-binding_CS"/>
</dbReference>
<evidence type="ECO:0000256" key="4">
    <source>
        <dbReference type="ARBA" id="ARBA00022475"/>
    </source>
</evidence>
<keyword evidence="13" id="KW-0576">Peroxisome</keyword>
<dbReference type="Pfam" id="PF13193">
    <property type="entry name" value="AMP-binding_C"/>
    <property type="match status" value="1"/>
</dbReference>
<dbReference type="EMBL" id="UFQT01002160">
    <property type="protein sequence ID" value="SSX32819.1"/>
    <property type="molecule type" value="Genomic_DNA"/>
</dbReference>
<keyword evidence="3" id="KW-0813">Transport</keyword>
<dbReference type="PROSITE" id="PS00455">
    <property type="entry name" value="AMP_BINDING"/>
    <property type="match status" value="1"/>
</dbReference>
<evidence type="ECO:0000256" key="8">
    <source>
        <dbReference type="ARBA" id="ARBA00022832"/>
    </source>
</evidence>
<keyword evidence="8" id="KW-0443">Lipid metabolism</keyword>
<keyword evidence="6 22" id="KW-0812">Transmembrane</keyword>
<dbReference type="InterPro" id="IPR042099">
    <property type="entry name" value="ANL_N_sf"/>
</dbReference>
<evidence type="ECO:0000256" key="13">
    <source>
        <dbReference type="ARBA" id="ARBA00023140"/>
    </source>
</evidence>
<evidence type="ECO:0000313" key="26">
    <source>
        <dbReference type="EMBL" id="SSX32819.1"/>
    </source>
</evidence>
<gene>
    <name evidence="26" type="primary">CSON005482</name>
</gene>
<evidence type="ECO:0000259" key="23">
    <source>
        <dbReference type="Pfam" id="PF00501"/>
    </source>
</evidence>
<dbReference type="GO" id="GO:0005524">
    <property type="term" value="F:ATP binding"/>
    <property type="evidence" value="ECO:0007669"/>
    <property type="project" value="UniProtKB-KW"/>
</dbReference>
<keyword evidence="7" id="KW-0547">Nucleotide-binding</keyword>
<evidence type="ECO:0000313" key="25">
    <source>
        <dbReference type="EMBL" id="SSX13385.1"/>
    </source>
</evidence>
<evidence type="ECO:0000256" key="14">
    <source>
        <dbReference type="ARBA" id="ARBA00026121"/>
    </source>
</evidence>
<evidence type="ECO:0000256" key="19">
    <source>
        <dbReference type="ARBA" id="ARBA00060276"/>
    </source>
</evidence>
<proteinExistence type="inferred from homology"/>
<sequence>MFLKLNKQQKFITIIGISFIGILSSFLVGYVLALVLTLSLLYGNRPTKIFCFASSIKRDLVGLWRLNRIEYKVNSWIKSNKTVGQLLEETAQQYPDKIALMMNDKKITFDQANLFSNRIATYFKSQGYQKGDTFALFMDTKIEYSLFWFGLSKIGVISSLINHNLRSKTLIHSINVANCTAVIVSTELYDELNDVRIELDMERLSIYVYDELNDTIESLNEKTNYKRKINEISVEIEDFDRTNLNSHDVLLYVYTSGTTGLPKPVIVTHARFMKLAMDGYYMYPLYKNDRIYNPLPLYHIAGGIIGIGLVFLNGISMVLRKKFSVSNYWKDCIQYDCTVAKYVGEICRFLLSNPENPEDTAHNVRLMYGIGLRKQIWHQFQTRFQIKDIRELYGSTEGNIHLVNITNEPGSVGFLPWCFKFKNKFVLVKCDEEGKIMRNSSARCLKCNPGEPGIAIGQISQSSIKNSFLGYVDQEANKRKILTDVFEDGDAYYNSEDILVKDLINNFYFKDRTGDTFRWRGENVSTMEVEIIISNIVDLKDCIVYGVNVPHTEGKAGMAAIVDHHNKIDMKYLSDCVGKELPYYARPVFLRILPRIPITSTCKSIKKDFKTEGFDIQRIKDKLYFLNEDGMYREMTKSDFNDIMNGRTKL</sequence>
<evidence type="ECO:0000256" key="15">
    <source>
        <dbReference type="ARBA" id="ARBA00036527"/>
    </source>
</evidence>
<keyword evidence="10 22" id="KW-1133">Transmembrane helix</keyword>
<dbReference type="InterPro" id="IPR045851">
    <property type="entry name" value="AMP-bd_C_sf"/>
</dbReference>
<evidence type="ECO:0000256" key="3">
    <source>
        <dbReference type="ARBA" id="ARBA00022448"/>
    </source>
</evidence>
<keyword evidence="8" id="KW-0276">Fatty acid metabolism</keyword>
<dbReference type="Gene3D" id="3.30.300.30">
    <property type="match status" value="1"/>
</dbReference>
<keyword evidence="12 22" id="KW-0472">Membrane</keyword>
<name>A0A336MUP2_CULSO</name>
<reference evidence="25" key="1">
    <citation type="submission" date="2018-04" db="EMBL/GenBank/DDBJ databases">
        <authorList>
            <person name="Go L.Y."/>
            <person name="Mitchell J.A."/>
        </authorList>
    </citation>
    <scope>NUCLEOTIDE SEQUENCE</scope>
    <source>
        <tissue evidence="25">Whole organism</tissue>
    </source>
</reference>
<keyword evidence="4" id="KW-1003">Cell membrane</keyword>
<dbReference type="GO" id="GO:0004467">
    <property type="term" value="F:long-chain fatty acid-CoA ligase activity"/>
    <property type="evidence" value="ECO:0007669"/>
    <property type="project" value="UniProtKB-EC"/>
</dbReference>
<dbReference type="PANTHER" id="PTHR43107">
    <property type="entry name" value="LONG-CHAIN FATTY ACID TRANSPORT PROTEIN"/>
    <property type="match status" value="1"/>
</dbReference>
<dbReference type="GO" id="GO:0044539">
    <property type="term" value="P:long-chain fatty acid import into cell"/>
    <property type="evidence" value="ECO:0007669"/>
    <property type="project" value="TreeGrafter"/>
</dbReference>
<evidence type="ECO:0000256" key="10">
    <source>
        <dbReference type="ARBA" id="ARBA00022989"/>
    </source>
</evidence>
<evidence type="ECO:0000256" key="1">
    <source>
        <dbReference type="ARBA" id="ARBA00004651"/>
    </source>
</evidence>
<keyword evidence="5" id="KW-0436">Ligase</keyword>
<evidence type="ECO:0000256" key="16">
    <source>
        <dbReference type="ARBA" id="ARBA00041297"/>
    </source>
</evidence>
<dbReference type="EMBL" id="UFQS01002160">
    <property type="protein sequence ID" value="SSX13385.1"/>
    <property type="molecule type" value="Genomic_DNA"/>
</dbReference>
<keyword evidence="11" id="KW-0445">Lipid transport</keyword>